<feature type="transmembrane region" description="Helical" evidence="9">
    <location>
        <begin position="404"/>
        <end position="425"/>
    </location>
</feature>
<evidence type="ECO:0000256" key="4">
    <source>
        <dbReference type="ARBA" id="ARBA00022960"/>
    </source>
</evidence>
<feature type="transmembrane region" description="Helical" evidence="9">
    <location>
        <begin position="57"/>
        <end position="76"/>
    </location>
</feature>
<dbReference type="InterPro" id="IPR004268">
    <property type="entry name" value="MurJ"/>
</dbReference>
<keyword evidence="2" id="KW-1003">Cell membrane</keyword>
<evidence type="ECO:0000256" key="9">
    <source>
        <dbReference type="SAM" id="Phobius"/>
    </source>
</evidence>
<feature type="region of interest" description="Disordered" evidence="8">
    <location>
        <begin position="1"/>
        <end position="38"/>
    </location>
</feature>
<feature type="transmembrane region" description="Helical" evidence="9">
    <location>
        <begin position="364"/>
        <end position="392"/>
    </location>
</feature>
<dbReference type="NCBIfam" id="TIGR01695">
    <property type="entry name" value="murJ_mviN"/>
    <property type="match status" value="1"/>
</dbReference>
<evidence type="ECO:0000256" key="1">
    <source>
        <dbReference type="ARBA" id="ARBA00004651"/>
    </source>
</evidence>
<keyword evidence="5" id="KW-0573">Peptidoglycan synthesis</keyword>
<evidence type="ECO:0000256" key="5">
    <source>
        <dbReference type="ARBA" id="ARBA00022984"/>
    </source>
</evidence>
<dbReference type="GO" id="GO:0034204">
    <property type="term" value="P:lipid translocation"/>
    <property type="evidence" value="ECO:0007669"/>
    <property type="project" value="TreeGrafter"/>
</dbReference>
<feature type="transmembrane region" description="Helical" evidence="9">
    <location>
        <begin position="163"/>
        <end position="188"/>
    </location>
</feature>
<evidence type="ECO:0000256" key="3">
    <source>
        <dbReference type="ARBA" id="ARBA00022692"/>
    </source>
</evidence>
<feature type="transmembrane region" description="Helical" evidence="9">
    <location>
        <begin position="127"/>
        <end position="151"/>
    </location>
</feature>
<evidence type="ECO:0000256" key="8">
    <source>
        <dbReference type="SAM" id="MobiDB-lite"/>
    </source>
</evidence>
<dbReference type="AlphaFoldDB" id="A0A2P4ULH9"/>
<proteinExistence type="predicted"/>
<dbReference type="Pfam" id="PF03023">
    <property type="entry name" value="MurJ"/>
    <property type="match status" value="1"/>
</dbReference>
<dbReference type="EMBL" id="MTBP01000001">
    <property type="protein sequence ID" value="POM25901.1"/>
    <property type="molecule type" value="Genomic_DNA"/>
</dbReference>
<keyword evidence="7 9" id="KW-0472">Membrane</keyword>
<sequence>MTQDPRPTARSDAAGSPGPGDTESEALDPSGPDPAEGGGGLFRSSAIMAVGTVASRLTGFVRTTVLIAALGTQALGDTFNTANTIPNIIYETLLGGILTAAHVPLLVRARQKSAKYGEEFEQRLFTLLLGALAVLTALAMAASPLLIRLYANGFSASQRHLGIVFLLFFLPQIFFYGFSAVAGASLNARSRFAAPMWAPVLNNVVVSAVGITFIVVTAGPVTPDSVSSGEVTLIALGTTAGVIAQALGLIPSLHRMGFRWRPRVDFQPGELRSLGGMAGWTLAFVVAQQLGLLVYTNIANSAGVRGLHEHVGYGVGLTPWANAYQFFQLPFAIVAVSVITALFPRMSRHAADGRLDRVSEDLSAGLRLSLIIIIPAAALLFGFAGEICVVFFAHGNTDVADAAMIARVLRVFAVGLIPFAALQILQRGFYAVADTRTPALVGFFTMAVSIALAVAGYLRLSTQHVVLGVAGAQGVSWLLGCVVTLALLRRRLGSLHGRDIVGPILKAAVASVAPLAVAIAAHELLVHRTAGGLLPSLITLLAGGLLGTALFVAVARVLRIEEITTVGHMVTAKLRR</sequence>
<feature type="transmembrane region" description="Helical" evidence="9">
    <location>
        <begin position="88"/>
        <end position="107"/>
    </location>
</feature>
<accession>A0A2P4ULH9</accession>
<feature type="transmembrane region" description="Helical" evidence="9">
    <location>
        <begin position="464"/>
        <end position="488"/>
    </location>
</feature>
<evidence type="ECO:0000313" key="11">
    <source>
        <dbReference type="Proteomes" id="UP000242367"/>
    </source>
</evidence>
<dbReference type="PANTHER" id="PTHR47019:SF1">
    <property type="entry name" value="LIPID II FLIPPASE MURJ"/>
    <property type="match status" value="1"/>
</dbReference>
<dbReference type="PANTHER" id="PTHR47019">
    <property type="entry name" value="LIPID II FLIPPASE MURJ"/>
    <property type="match status" value="1"/>
</dbReference>
<evidence type="ECO:0000256" key="6">
    <source>
        <dbReference type="ARBA" id="ARBA00022989"/>
    </source>
</evidence>
<feature type="transmembrane region" description="Helical" evidence="9">
    <location>
        <begin position="200"/>
        <end position="221"/>
    </location>
</feature>
<dbReference type="RefSeq" id="WP_103560949.1">
    <property type="nucleotide sequence ID" value="NZ_MTBP01000001.1"/>
</dbReference>
<dbReference type="PRINTS" id="PR01806">
    <property type="entry name" value="VIRFACTRMVIN"/>
</dbReference>
<evidence type="ECO:0000256" key="7">
    <source>
        <dbReference type="ARBA" id="ARBA00023136"/>
    </source>
</evidence>
<comment type="caution">
    <text evidence="10">The sequence shown here is derived from an EMBL/GenBank/DDBJ whole genome shotgun (WGS) entry which is preliminary data.</text>
</comment>
<dbReference type="Proteomes" id="UP000242367">
    <property type="component" value="Unassembled WGS sequence"/>
</dbReference>
<feature type="transmembrane region" description="Helical" evidence="9">
    <location>
        <begin position="274"/>
        <end position="295"/>
    </location>
</feature>
<evidence type="ECO:0000256" key="2">
    <source>
        <dbReference type="ARBA" id="ARBA00022475"/>
    </source>
</evidence>
<feature type="transmembrane region" description="Helical" evidence="9">
    <location>
        <begin position="533"/>
        <end position="555"/>
    </location>
</feature>
<feature type="transmembrane region" description="Helical" evidence="9">
    <location>
        <begin position="323"/>
        <end position="343"/>
    </location>
</feature>
<feature type="transmembrane region" description="Helical" evidence="9">
    <location>
        <begin position="500"/>
        <end position="521"/>
    </location>
</feature>
<dbReference type="GO" id="GO:0015648">
    <property type="term" value="F:lipid-linked peptidoglycan transporter activity"/>
    <property type="evidence" value="ECO:0007669"/>
    <property type="project" value="TreeGrafter"/>
</dbReference>
<feature type="transmembrane region" description="Helical" evidence="9">
    <location>
        <begin position="437"/>
        <end position="458"/>
    </location>
</feature>
<dbReference type="GO" id="GO:0008360">
    <property type="term" value="P:regulation of cell shape"/>
    <property type="evidence" value="ECO:0007669"/>
    <property type="project" value="UniProtKB-KW"/>
</dbReference>
<feature type="transmembrane region" description="Helical" evidence="9">
    <location>
        <begin position="233"/>
        <end position="253"/>
    </location>
</feature>
<reference evidence="10 11" key="1">
    <citation type="journal article" date="2017" name="Chemistry">
        <title>Isolation, Biosynthesis and Chemical Modifications of Rubterolones A-F: Rare Tropolone Alkaloids from Actinomadura sp. 5-2.</title>
        <authorList>
            <person name="Guo H."/>
            <person name="Benndorf R."/>
            <person name="Leichnitz D."/>
            <person name="Klassen J.L."/>
            <person name="Vollmers J."/>
            <person name="Gorls H."/>
            <person name="Steinacker M."/>
            <person name="Weigel C."/>
            <person name="Dahse H.M."/>
            <person name="Kaster A.K."/>
            <person name="de Beer Z.W."/>
            <person name="Poulsen M."/>
            <person name="Beemelmanns C."/>
        </authorList>
    </citation>
    <scope>NUCLEOTIDE SEQUENCE [LARGE SCALE GENOMIC DNA]</scope>
    <source>
        <strain evidence="10 11">5-2</strain>
    </source>
</reference>
<keyword evidence="4" id="KW-0133">Cell shape</keyword>
<dbReference type="GO" id="GO:0005886">
    <property type="term" value="C:plasma membrane"/>
    <property type="evidence" value="ECO:0007669"/>
    <property type="project" value="UniProtKB-SubCell"/>
</dbReference>
<gene>
    <name evidence="10" type="primary">mviN_1</name>
    <name evidence="10" type="ORF">BTM25_02850</name>
</gene>
<organism evidence="10 11">
    <name type="scientific">Actinomadura rubteroloni</name>
    <dbReference type="NCBI Taxonomy" id="1926885"/>
    <lineage>
        <taxon>Bacteria</taxon>
        <taxon>Bacillati</taxon>
        <taxon>Actinomycetota</taxon>
        <taxon>Actinomycetes</taxon>
        <taxon>Streptosporangiales</taxon>
        <taxon>Thermomonosporaceae</taxon>
        <taxon>Actinomadura</taxon>
    </lineage>
</organism>
<protein>
    <submittedName>
        <fullName evidence="10">Putative peptidoglycan biosynthesis protein MviN</fullName>
    </submittedName>
</protein>
<keyword evidence="11" id="KW-1185">Reference proteome</keyword>
<comment type="subcellular location">
    <subcellularLocation>
        <location evidence="1">Cell membrane</location>
        <topology evidence="1">Multi-pass membrane protein</topology>
    </subcellularLocation>
</comment>
<evidence type="ECO:0000313" key="10">
    <source>
        <dbReference type="EMBL" id="POM25901.1"/>
    </source>
</evidence>
<keyword evidence="6 9" id="KW-1133">Transmembrane helix</keyword>
<keyword evidence="3 9" id="KW-0812">Transmembrane</keyword>
<dbReference type="GO" id="GO:0009252">
    <property type="term" value="P:peptidoglycan biosynthetic process"/>
    <property type="evidence" value="ECO:0007669"/>
    <property type="project" value="UniProtKB-KW"/>
</dbReference>
<dbReference type="InterPro" id="IPR051050">
    <property type="entry name" value="Lipid_II_flippase_MurJ/MviN"/>
</dbReference>
<dbReference type="CDD" id="cd13123">
    <property type="entry name" value="MATE_MurJ_like"/>
    <property type="match status" value="1"/>
</dbReference>
<name>A0A2P4ULH9_9ACTN</name>